<protein>
    <submittedName>
        <fullName evidence="3">Fatty-acid and retinol-binding protein 1</fullName>
    </submittedName>
</protein>
<proteinExistence type="predicted"/>
<reference evidence="3" key="1">
    <citation type="submission" date="2017-02" db="UniProtKB">
        <authorList>
            <consortium name="WormBaseParasite"/>
        </authorList>
    </citation>
    <scope>IDENTIFICATION</scope>
</reference>
<evidence type="ECO:0000256" key="1">
    <source>
        <dbReference type="SAM" id="SignalP"/>
    </source>
</evidence>
<feature type="chain" id="PRO_5005892519" evidence="1">
    <location>
        <begin position="23"/>
        <end position="166"/>
    </location>
</feature>
<organism evidence="2 3">
    <name type="scientific">Parastrongyloides trichosuri</name>
    <name type="common">Possum-specific nematode worm</name>
    <dbReference type="NCBI Taxonomy" id="131310"/>
    <lineage>
        <taxon>Eukaryota</taxon>
        <taxon>Metazoa</taxon>
        <taxon>Ecdysozoa</taxon>
        <taxon>Nematoda</taxon>
        <taxon>Chromadorea</taxon>
        <taxon>Rhabditida</taxon>
        <taxon>Tylenchina</taxon>
        <taxon>Panagrolaimomorpha</taxon>
        <taxon>Strongyloidoidea</taxon>
        <taxon>Strongyloididae</taxon>
        <taxon>Parastrongyloides</taxon>
    </lineage>
</organism>
<name>A0A0N4ZW24_PARTI</name>
<evidence type="ECO:0000313" key="2">
    <source>
        <dbReference type="Proteomes" id="UP000038045"/>
    </source>
</evidence>
<feature type="signal peptide" evidence="1">
    <location>
        <begin position="1"/>
        <end position="22"/>
    </location>
</feature>
<dbReference type="AlphaFoldDB" id="A0A0N4ZW24"/>
<dbReference type="WBParaSite" id="PTRK_0001280400.1">
    <property type="protein sequence ID" value="PTRK_0001280400.1"/>
    <property type="gene ID" value="PTRK_0001280400"/>
</dbReference>
<keyword evidence="1" id="KW-0732">Signal</keyword>
<dbReference type="Proteomes" id="UP000038045">
    <property type="component" value="Unplaced"/>
</dbReference>
<keyword evidence="2" id="KW-1185">Reference proteome</keyword>
<sequence length="166" mass="19252">MMLVYTTYFLIHALSCLIYVESKPNSLQEVLSRITVFMTNDTNLLINDLKKEDEKILSESLHSNNKNDPLDSIEKMIPKYGRHIKKLDTKYNLKFNLLSHESQQFVIEIENLIPNNLPKNNEIFEDFINNTVIPKYLTLTNESKLELKNFFNKSIGIKLASARSGL</sequence>
<evidence type="ECO:0000313" key="3">
    <source>
        <dbReference type="WBParaSite" id="PTRK_0001280400.1"/>
    </source>
</evidence>
<accession>A0A0N4ZW24</accession>
<dbReference type="Gene3D" id="1.20.120.1100">
    <property type="match status" value="1"/>
</dbReference>